<proteinExistence type="predicted"/>
<evidence type="ECO:0000256" key="1">
    <source>
        <dbReference type="SAM" id="MobiDB-lite"/>
    </source>
</evidence>
<accession>A0A8K1DB38</accession>
<reference evidence="2" key="1">
    <citation type="submission" date="2019-04" db="EMBL/GenBank/DDBJ databases">
        <title>Genome assembly of Zosterops borbonicus 15179.</title>
        <authorList>
            <person name="Leroy T."/>
            <person name="Anselmetti Y."/>
            <person name="Tilak M.-K."/>
            <person name="Nabholz B."/>
        </authorList>
    </citation>
    <scope>NUCLEOTIDE SEQUENCE</scope>
    <source>
        <strain evidence="2">HGM_15179</strain>
        <tissue evidence="2">Muscle</tissue>
    </source>
</reference>
<name>A0A8K1DB38_9PASS</name>
<evidence type="ECO:0000313" key="3">
    <source>
        <dbReference type="Proteomes" id="UP000796761"/>
    </source>
</evidence>
<dbReference type="AlphaFoldDB" id="A0A8K1DB38"/>
<feature type="region of interest" description="Disordered" evidence="1">
    <location>
        <begin position="30"/>
        <end position="62"/>
    </location>
</feature>
<gene>
    <name evidence="2" type="ORF">HGM15179_019602</name>
</gene>
<evidence type="ECO:0008006" key="4">
    <source>
        <dbReference type="Google" id="ProtNLM"/>
    </source>
</evidence>
<feature type="compositionally biased region" description="Basic and acidic residues" evidence="1">
    <location>
        <begin position="39"/>
        <end position="56"/>
    </location>
</feature>
<organism evidence="2 3">
    <name type="scientific">Zosterops borbonicus</name>
    <dbReference type="NCBI Taxonomy" id="364589"/>
    <lineage>
        <taxon>Eukaryota</taxon>
        <taxon>Metazoa</taxon>
        <taxon>Chordata</taxon>
        <taxon>Craniata</taxon>
        <taxon>Vertebrata</taxon>
        <taxon>Euteleostomi</taxon>
        <taxon>Archelosauria</taxon>
        <taxon>Archosauria</taxon>
        <taxon>Dinosauria</taxon>
        <taxon>Saurischia</taxon>
        <taxon>Theropoda</taxon>
        <taxon>Coelurosauria</taxon>
        <taxon>Aves</taxon>
        <taxon>Neognathae</taxon>
        <taxon>Neoaves</taxon>
        <taxon>Telluraves</taxon>
        <taxon>Australaves</taxon>
        <taxon>Passeriformes</taxon>
        <taxon>Sylvioidea</taxon>
        <taxon>Zosteropidae</taxon>
        <taxon>Zosterops</taxon>
    </lineage>
</organism>
<dbReference type="Proteomes" id="UP000796761">
    <property type="component" value="Unassembled WGS sequence"/>
</dbReference>
<protein>
    <recommendedName>
        <fullName evidence="4">Reverse transcriptase</fullName>
    </recommendedName>
</protein>
<evidence type="ECO:0000313" key="2">
    <source>
        <dbReference type="EMBL" id="TRZ07504.1"/>
    </source>
</evidence>
<keyword evidence="3" id="KW-1185">Reference proteome</keyword>
<comment type="caution">
    <text evidence="2">The sequence shown here is derived from an EMBL/GenBank/DDBJ whole genome shotgun (WGS) entry which is preliminary data.</text>
</comment>
<dbReference type="OrthoDB" id="6435567at2759"/>
<sequence length="198" mass="22230">MDSARSRRKSVPLAINMPLCDKYDTLGLKGEDSMTNSQDQEKNNGTKLNGKKEDPGNYRPVSLTSVPGKIMEKIILGGTEKYLEDNAVIGQSQPGFMRGKSCLSNLISFYDKIILDKMSITQLDKHIMQWDTLEGIEALQRDLDKLEDRAITNHMKFNKGKCQILHLGWGNPVCTDRLGNEMLETSAVERDLRVLVNG</sequence>
<dbReference type="EMBL" id="SWJQ01001746">
    <property type="protein sequence ID" value="TRZ07504.1"/>
    <property type="molecule type" value="Genomic_DNA"/>
</dbReference>
<dbReference type="PANTHER" id="PTHR33332">
    <property type="entry name" value="REVERSE TRANSCRIPTASE DOMAIN-CONTAINING PROTEIN"/>
    <property type="match status" value="1"/>
</dbReference>